<proteinExistence type="inferred from homology"/>
<dbReference type="InterPro" id="IPR011032">
    <property type="entry name" value="GroES-like_sf"/>
</dbReference>
<dbReference type="SUPFAM" id="SSF50129">
    <property type="entry name" value="GroES-like"/>
    <property type="match status" value="1"/>
</dbReference>
<keyword evidence="2" id="KW-0560">Oxidoreductase</keyword>
<comment type="similarity">
    <text evidence="1">Belongs to the zinc-containing alcohol dehydrogenase family.</text>
</comment>
<evidence type="ECO:0000313" key="4">
    <source>
        <dbReference type="EMBL" id="KAJ5197646.1"/>
    </source>
</evidence>
<dbReference type="Proteomes" id="UP001150942">
    <property type="component" value="Unassembled WGS sequence"/>
</dbReference>
<dbReference type="InterPro" id="IPR013154">
    <property type="entry name" value="ADH-like_N"/>
</dbReference>
<dbReference type="PANTHER" id="PTHR45348">
    <property type="entry name" value="HYPOTHETICAL OXIDOREDUCTASE (EUROFUNG)"/>
    <property type="match status" value="1"/>
</dbReference>
<dbReference type="PANTHER" id="PTHR45348:SF2">
    <property type="entry name" value="ZINC-TYPE ALCOHOL DEHYDROGENASE-LIKE PROTEIN C2E1P3.01"/>
    <property type="match status" value="1"/>
</dbReference>
<evidence type="ECO:0000259" key="3">
    <source>
        <dbReference type="Pfam" id="PF08240"/>
    </source>
</evidence>
<evidence type="ECO:0000313" key="5">
    <source>
        <dbReference type="Proteomes" id="UP001150942"/>
    </source>
</evidence>
<dbReference type="Pfam" id="PF08240">
    <property type="entry name" value="ADH_N"/>
    <property type="match status" value="1"/>
</dbReference>
<sequence>MSFQKAIVVDSPKNVQLVNNKPIPTLRDNCVLVNNVSVALNPIDWKHIDFLAPRGVLVRWDYAGIVQDVGKEVKKSFKKGDRVCGFVHGSNTVQPEDGAFPEYIVAKGNLQ</sequence>
<keyword evidence="5" id="KW-1185">Reference proteome</keyword>
<evidence type="ECO:0000256" key="2">
    <source>
        <dbReference type="ARBA" id="ARBA00023002"/>
    </source>
</evidence>
<protein>
    <submittedName>
        <fullName evidence="4">Alcohol dehydrogenase superfamily zinc-type</fullName>
    </submittedName>
</protein>
<dbReference type="EMBL" id="JAPQKQ010000005">
    <property type="protein sequence ID" value="KAJ5197646.1"/>
    <property type="molecule type" value="Genomic_DNA"/>
</dbReference>
<reference evidence="4" key="1">
    <citation type="submission" date="2022-11" db="EMBL/GenBank/DDBJ databases">
        <authorList>
            <person name="Petersen C."/>
        </authorList>
    </citation>
    <scope>NUCLEOTIDE SEQUENCE</scope>
    <source>
        <strain evidence="4">IBT 20477</strain>
    </source>
</reference>
<dbReference type="InterPro" id="IPR047122">
    <property type="entry name" value="Trans-enoyl_RdTase-like"/>
</dbReference>
<reference evidence="4" key="2">
    <citation type="journal article" date="2023" name="IMA Fungus">
        <title>Comparative genomic study of the Penicillium genus elucidates a diverse pangenome and 15 lateral gene transfer events.</title>
        <authorList>
            <person name="Petersen C."/>
            <person name="Sorensen T."/>
            <person name="Nielsen M.R."/>
            <person name="Sondergaard T.E."/>
            <person name="Sorensen J.L."/>
            <person name="Fitzpatrick D.A."/>
            <person name="Frisvad J.C."/>
            <person name="Nielsen K.L."/>
        </authorList>
    </citation>
    <scope>NUCLEOTIDE SEQUENCE</scope>
    <source>
        <strain evidence="4">IBT 20477</strain>
    </source>
</reference>
<name>A0A9W9JKC2_9EURO</name>
<gene>
    <name evidence="4" type="ORF">N7449_008125</name>
</gene>
<dbReference type="OrthoDB" id="9992527at2759"/>
<organism evidence="4 5">
    <name type="scientific">Penicillium cf. viridicatum</name>
    <dbReference type="NCBI Taxonomy" id="2972119"/>
    <lineage>
        <taxon>Eukaryota</taxon>
        <taxon>Fungi</taxon>
        <taxon>Dikarya</taxon>
        <taxon>Ascomycota</taxon>
        <taxon>Pezizomycotina</taxon>
        <taxon>Eurotiomycetes</taxon>
        <taxon>Eurotiomycetidae</taxon>
        <taxon>Eurotiales</taxon>
        <taxon>Aspergillaceae</taxon>
        <taxon>Penicillium</taxon>
    </lineage>
</organism>
<evidence type="ECO:0000256" key="1">
    <source>
        <dbReference type="ARBA" id="ARBA00008072"/>
    </source>
</evidence>
<accession>A0A9W9JKC2</accession>
<feature type="domain" description="Alcohol dehydrogenase-like N-terminal" evidence="3">
    <location>
        <begin position="29"/>
        <end position="107"/>
    </location>
</feature>
<dbReference type="GO" id="GO:0016651">
    <property type="term" value="F:oxidoreductase activity, acting on NAD(P)H"/>
    <property type="evidence" value="ECO:0007669"/>
    <property type="project" value="InterPro"/>
</dbReference>
<comment type="caution">
    <text evidence="4">The sequence shown here is derived from an EMBL/GenBank/DDBJ whole genome shotgun (WGS) entry which is preliminary data.</text>
</comment>
<dbReference type="Gene3D" id="3.90.180.10">
    <property type="entry name" value="Medium-chain alcohol dehydrogenases, catalytic domain"/>
    <property type="match status" value="1"/>
</dbReference>
<dbReference type="AlphaFoldDB" id="A0A9W9JKC2"/>